<dbReference type="PRINTS" id="PR00039">
    <property type="entry name" value="HTHLYSR"/>
</dbReference>
<dbReference type="CDD" id="cd08419">
    <property type="entry name" value="PBP2_CbbR_RubisCO_like"/>
    <property type="match status" value="1"/>
</dbReference>
<keyword evidence="2" id="KW-0805">Transcription regulation</keyword>
<keyword evidence="3" id="KW-0238">DNA-binding</keyword>
<dbReference type="InterPro" id="IPR036388">
    <property type="entry name" value="WH-like_DNA-bd_sf"/>
</dbReference>
<dbReference type="PANTHER" id="PTHR30126:SF5">
    <property type="entry name" value="HTH-TYPE TRANSCRIPTIONAL ACTIVATOR CMPR"/>
    <property type="match status" value="1"/>
</dbReference>
<evidence type="ECO:0000313" key="6">
    <source>
        <dbReference type="EMBL" id="BCN94364.1"/>
    </source>
</evidence>
<evidence type="ECO:0000256" key="3">
    <source>
        <dbReference type="ARBA" id="ARBA00023125"/>
    </source>
</evidence>
<evidence type="ECO:0000256" key="4">
    <source>
        <dbReference type="ARBA" id="ARBA00023163"/>
    </source>
</evidence>
<dbReference type="InterPro" id="IPR036390">
    <property type="entry name" value="WH_DNA-bd_sf"/>
</dbReference>
<accession>A0ABN6D0B7</accession>
<dbReference type="Gene3D" id="3.40.190.290">
    <property type="match status" value="1"/>
</dbReference>
<gene>
    <name evidence="6" type="ORF">THMIRHAM_21490</name>
</gene>
<dbReference type="Pfam" id="PF00126">
    <property type="entry name" value="HTH_1"/>
    <property type="match status" value="1"/>
</dbReference>
<dbReference type="Pfam" id="PF03466">
    <property type="entry name" value="LysR_substrate"/>
    <property type="match status" value="1"/>
</dbReference>
<evidence type="ECO:0000256" key="1">
    <source>
        <dbReference type="ARBA" id="ARBA00009437"/>
    </source>
</evidence>
<evidence type="ECO:0000259" key="5">
    <source>
        <dbReference type="PROSITE" id="PS50931"/>
    </source>
</evidence>
<keyword evidence="7" id="KW-1185">Reference proteome</keyword>
<dbReference type="PROSITE" id="PS50931">
    <property type="entry name" value="HTH_LYSR"/>
    <property type="match status" value="1"/>
</dbReference>
<name>A0ABN6D0B7_9GAMM</name>
<dbReference type="RefSeq" id="WP_237261829.1">
    <property type="nucleotide sequence ID" value="NZ_AP024202.1"/>
</dbReference>
<dbReference type="InterPro" id="IPR005119">
    <property type="entry name" value="LysR_subst-bd"/>
</dbReference>
<keyword evidence="4" id="KW-0804">Transcription</keyword>
<dbReference type="Gene3D" id="1.10.10.10">
    <property type="entry name" value="Winged helix-like DNA-binding domain superfamily/Winged helix DNA-binding domain"/>
    <property type="match status" value="1"/>
</dbReference>
<dbReference type="SUPFAM" id="SSF46785">
    <property type="entry name" value="Winged helix' DNA-binding domain"/>
    <property type="match status" value="1"/>
</dbReference>
<comment type="similarity">
    <text evidence="1">Belongs to the LysR transcriptional regulatory family.</text>
</comment>
<dbReference type="InterPro" id="IPR000847">
    <property type="entry name" value="LysR_HTH_N"/>
</dbReference>
<feature type="domain" description="HTH lysR-type" evidence="5">
    <location>
        <begin position="21"/>
        <end position="76"/>
    </location>
</feature>
<dbReference type="SUPFAM" id="SSF53850">
    <property type="entry name" value="Periplasmic binding protein-like II"/>
    <property type="match status" value="1"/>
</dbReference>
<dbReference type="PANTHER" id="PTHR30126">
    <property type="entry name" value="HTH-TYPE TRANSCRIPTIONAL REGULATOR"/>
    <property type="match status" value="1"/>
</dbReference>
<evidence type="ECO:0000256" key="2">
    <source>
        <dbReference type="ARBA" id="ARBA00023015"/>
    </source>
</evidence>
<protein>
    <submittedName>
        <fullName evidence="6">LysR family transcriptional regulator</fullName>
    </submittedName>
</protein>
<sequence>MTEETFENANSTNFLIRHASLRQIQIFESVARNLSFTRAAEELFLTQPTVSAQVKSLVEAIEMPLYEQLGRQIHLTEVGEQVACSCRDVMRQLSNLETTLDEFKGLKRGRLRISVISTAKYFAPLVLGEFCKQYPKTELGLEIINRENIFKRIMRNMDDLYILGQIPPSDMELNVIPFSPNPLVIIAHKEHPLVGQKVSLKRLAKEPFLMREEGSGIRLAVEKRFANQDLKVNQRLVLDSNEAIKQCVNAELGVACVSKHALQLHSNDSPFAILDVEGFPIEKQWNIVYPKNKQLSVIANEFLSFLLDKGMDFIKLPK</sequence>
<dbReference type="Proteomes" id="UP001054820">
    <property type="component" value="Chromosome"/>
</dbReference>
<reference evidence="6" key="1">
    <citation type="journal article" date="2022" name="Arch. Microbiol.">
        <title>Thiomicrorhabdus immobilis sp. nov., a mesophilic sulfur-oxidizing bacterium isolated from sediment of a brackish lake in northern Japan.</title>
        <authorList>
            <person name="Kojima H."/>
            <person name="Mochizuki J."/>
            <person name="Kanda M."/>
            <person name="Watanabe T."/>
            <person name="Fukui M."/>
        </authorList>
    </citation>
    <scope>NUCLEOTIDE SEQUENCE</scope>
    <source>
        <strain evidence="6">Am19</strain>
    </source>
</reference>
<evidence type="ECO:0000313" key="7">
    <source>
        <dbReference type="Proteomes" id="UP001054820"/>
    </source>
</evidence>
<organism evidence="6 7">
    <name type="scientific">Thiomicrorhabdus immobilis</name>
    <dbReference type="NCBI Taxonomy" id="2791037"/>
    <lineage>
        <taxon>Bacteria</taxon>
        <taxon>Pseudomonadati</taxon>
        <taxon>Pseudomonadota</taxon>
        <taxon>Gammaproteobacteria</taxon>
        <taxon>Thiotrichales</taxon>
        <taxon>Piscirickettsiaceae</taxon>
        <taxon>Thiomicrorhabdus</taxon>
    </lineage>
</organism>
<proteinExistence type="inferred from homology"/>
<dbReference type="EMBL" id="AP024202">
    <property type="protein sequence ID" value="BCN94364.1"/>
    <property type="molecule type" value="Genomic_DNA"/>
</dbReference>